<dbReference type="GO" id="GO:0005524">
    <property type="term" value="F:ATP binding"/>
    <property type="evidence" value="ECO:0007669"/>
    <property type="project" value="UniProtKB-UniRule"/>
</dbReference>
<gene>
    <name evidence="11" type="primary">dinG</name>
    <name evidence="13" type="ORF">PS2015_1365</name>
</gene>
<evidence type="ECO:0000256" key="4">
    <source>
        <dbReference type="ARBA" id="ARBA00022801"/>
    </source>
</evidence>
<feature type="domain" description="Helicase ATP-binding" evidence="12">
    <location>
        <begin position="15"/>
        <end position="312"/>
    </location>
</feature>
<comment type="catalytic activity">
    <reaction evidence="11">
        <text>ATP + H2O = ADP + phosphate + H(+)</text>
        <dbReference type="Rhea" id="RHEA:13065"/>
        <dbReference type="ChEBI" id="CHEBI:15377"/>
        <dbReference type="ChEBI" id="CHEBI:15378"/>
        <dbReference type="ChEBI" id="CHEBI:30616"/>
        <dbReference type="ChEBI" id="CHEBI:43474"/>
        <dbReference type="ChEBI" id="CHEBI:456216"/>
        <dbReference type="EC" id="5.6.2.3"/>
    </reaction>
</comment>
<dbReference type="SMART" id="SM00491">
    <property type="entry name" value="HELICc2"/>
    <property type="match status" value="1"/>
</dbReference>
<reference evidence="13 14" key="1">
    <citation type="submission" date="2015-11" db="EMBL/GenBank/DDBJ databases">
        <authorList>
            <person name="Zhang Y."/>
            <person name="Guo Z."/>
        </authorList>
    </citation>
    <scope>NUCLEOTIDE SEQUENCE [LARGE SCALE GENOMIC DNA]</scope>
    <source>
        <strain evidence="13 14">KCTC 32221</strain>
    </source>
</reference>
<dbReference type="GO" id="GO:0016887">
    <property type="term" value="F:ATP hydrolysis activity"/>
    <property type="evidence" value="ECO:0007669"/>
    <property type="project" value="RHEA"/>
</dbReference>
<dbReference type="GO" id="GO:0006281">
    <property type="term" value="P:DNA repair"/>
    <property type="evidence" value="ECO:0007669"/>
    <property type="project" value="TreeGrafter"/>
</dbReference>
<evidence type="ECO:0000256" key="6">
    <source>
        <dbReference type="ARBA" id="ARBA00022840"/>
    </source>
</evidence>
<dbReference type="KEGG" id="pspi:PS2015_1365"/>
<accession>A0A0S2KCH2</accession>
<keyword evidence="9 11" id="KW-0238">DNA-binding</keyword>
<keyword evidence="3 11" id="KW-0547">Nucleotide-binding</keyword>
<comment type="cofactor">
    <cofactor evidence="11">
        <name>[4Fe-4S] cluster</name>
        <dbReference type="ChEBI" id="CHEBI:49883"/>
    </cofactor>
    <text evidence="11">Binds 1 [4Fe-4S] cluster.</text>
</comment>
<feature type="binding site" evidence="11">
    <location>
        <position position="218"/>
    </location>
    <ligand>
        <name>[4Fe-4S] cluster</name>
        <dbReference type="ChEBI" id="CHEBI:49883"/>
    </ligand>
</feature>
<dbReference type="GO" id="GO:0046872">
    <property type="term" value="F:metal ion binding"/>
    <property type="evidence" value="ECO:0007669"/>
    <property type="project" value="UniProtKB-KW"/>
</dbReference>
<sequence>MLSPAIKDEIQTAYKRIVAEKQLRPRLGQRLMIAEIARSLSAIDNDESSQSEQEAEGPVCVIEAGTGTGKTLAYILGTLPLARHLGKKVVLATATVALQEQVTQRDLPDICKYSGLSFSSTLAKGRGRYVCLSRLDQLLQENASQNALLELFGEVIPEASAAGAHKALYQTMLDSIGDGSWQGDRDDWDELLSEEQWRPVTVEAGQCAGQKCSNFSRCCFYKAREQVQSVDCIVANHDLVLVDLALGGGAVLPAPEDTIYIFDEAHHLPIKANQHFSASTRLRGSVQWMDTVNKTLQRLAVDKKLSGIPGISREASELESVCKQLTGHLNDALLLFEASFSETVDKFSEEGVKRYPLGVLPGELRELSVQLAAQNFRLVRGLKEIVAQLRKLIEQADTLEQRQQAEQWFPVLGAMATRAEDNNRLWQSFASEDDGQGAPVARWLSRISYGEIEDLSINSSPVLADRTLQEHLWSRCAGAVLTSATLSALGNFDVLRMRAGLPEHTVYHRIESPFDYAGAATLAVPRMNCDPGNSAAHTEAIIQSLPRVIDRQEATLVLFSSRRQMQDVLSGLESDWHSLILCQDDYQKAQLLTLHRQRVDKGEGSVIFGLASFAEGVDLPGNYCRHVIIAKIPFSVPNDPIESTLSQWLEESGKNPFMTLSVPEAAFRLVQATGRLLRSETDSGRITIFDPRLITRRYGKDILDSLPPFTRQLNVSV</sequence>
<evidence type="ECO:0000256" key="10">
    <source>
        <dbReference type="ARBA" id="ARBA00023235"/>
    </source>
</evidence>
<dbReference type="HAMAP" id="MF_02205">
    <property type="entry name" value="DinG_proteobact"/>
    <property type="match status" value="1"/>
</dbReference>
<dbReference type="Proteomes" id="UP000065641">
    <property type="component" value="Chromosome"/>
</dbReference>
<dbReference type="AlphaFoldDB" id="A0A0S2KCH2"/>
<keyword evidence="14" id="KW-1185">Reference proteome</keyword>
<evidence type="ECO:0000256" key="8">
    <source>
        <dbReference type="ARBA" id="ARBA00023014"/>
    </source>
</evidence>
<evidence type="ECO:0000256" key="2">
    <source>
        <dbReference type="ARBA" id="ARBA00022723"/>
    </source>
</evidence>
<dbReference type="EC" id="5.6.2.3" evidence="11"/>
<comment type="similarity">
    <text evidence="11">Belongs to the helicase family. DinG subfamily. Type 1 sub-subfamily.</text>
</comment>
<dbReference type="GO" id="GO:0003677">
    <property type="term" value="F:DNA binding"/>
    <property type="evidence" value="ECO:0007669"/>
    <property type="project" value="UniProtKB-UniRule"/>
</dbReference>
<name>A0A0S2KCH2_9GAMM</name>
<dbReference type="PANTHER" id="PTHR11472">
    <property type="entry name" value="DNA REPAIR DEAD HELICASE RAD3/XP-D SUBFAMILY MEMBER"/>
    <property type="match status" value="1"/>
</dbReference>
<feature type="binding site" evidence="11">
    <location>
        <position position="131"/>
    </location>
    <ligand>
        <name>[4Fe-4S] cluster</name>
        <dbReference type="ChEBI" id="CHEBI:49883"/>
    </ligand>
</feature>
<dbReference type="PROSITE" id="PS51193">
    <property type="entry name" value="HELICASE_ATP_BIND_2"/>
    <property type="match status" value="1"/>
</dbReference>
<keyword evidence="10 11" id="KW-0413">Isomerase</keyword>
<dbReference type="GO" id="GO:0043139">
    <property type="term" value="F:5'-3' DNA helicase activity"/>
    <property type="evidence" value="ECO:0007669"/>
    <property type="project" value="UniProtKB-UniRule"/>
</dbReference>
<dbReference type="InterPro" id="IPR010614">
    <property type="entry name" value="RAD3-like_helicase_DEAD"/>
</dbReference>
<dbReference type="InterPro" id="IPR039000">
    <property type="entry name" value="DinG_proteobact"/>
</dbReference>
<evidence type="ECO:0000256" key="5">
    <source>
        <dbReference type="ARBA" id="ARBA00022806"/>
    </source>
</evidence>
<dbReference type="InterPro" id="IPR014013">
    <property type="entry name" value="Helic_SF1/SF2_ATP-bd_DinG/Rad3"/>
</dbReference>
<dbReference type="NCBIfam" id="NF008729">
    <property type="entry name" value="PRK11747.1"/>
    <property type="match status" value="1"/>
</dbReference>
<keyword evidence="8 11" id="KW-0411">Iron-sulfur</keyword>
<dbReference type="FunFam" id="3.40.50.300:FF:000437">
    <property type="entry name" value="ATP-dependent DNA helicase DinG"/>
    <property type="match status" value="1"/>
</dbReference>
<dbReference type="PATRIC" id="fig|1249552.3.peg.1369"/>
<evidence type="ECO:0000256" key="1">
    <source>
        <dbReference type="ARBA" id="ARBA00022485"/>
    </source>
</evidence>
<dbReference type="InterPro" id="IPR045028">
    <property type="entry name" value="DinG/Rad3-like"/>
</dbReference>
<evidence type="ECO:0000313" key="13">
    <source>
        <dbReference type="EMBL" id="ALO46022.1"/>
    </source>
</evidence>
<dbReference type="EMBL" id="CP013189">
    <property type="protein sequence ID" value="ALO46022.1"/>
    <property type="molecule type" value="Genomic_DNA"/>
</dbReference>
<keyword evidence="7 11" id="KW-0408">Iron</keyword>
<proteinExistence type="inferred from homology"/>
<dbReference type="Pfam" id="PF13307">
    <property type="entry name" value="Helicase_C_2"/>
    <property type="match status" value="1"/>
</dbReference>
<keyword evidence="2 11" id="KW-0479">Metal-binding</keyword>
<dbReference type="InterPro" id="IPR006555">
    <property type="entry name" value="ATP-dep_Helicase_C"/>
</dbReference>
<feature type="binding site" evidence="11">
    <location>
        <position position="212"/>
    </location>
    <ligand>
        <name>[4Fe-4S] cluster</name>
        <dbReference type="ChEBI" id="CHEBI:49883"/>
    </ligand>
</feature>
<evidence type="ECO:0000256" key="9">
    <source>
        <dbReference type="ARBA" id="ARBA00023125"/>
    </source>
</evidence>
<dbReference type="RefSeq" id="WP_058021507.1">
    <property type="nucleotide sequence ID" value="NZ_CP013189.1"/>
</dbReference>
<dbReference type="PANTHER" id="PTHR11472:SF59">
    <property type="entry name" value="ATP-DEPENDENT DNA HELICASE DING"/>
    <property type="match status" value="1"/>
</dbReference>
<dbReference type="GO" id="GO:0051539">
    <property type="term" value="F:4 iron, 4 sulfur cluster binding"/>
    <property type="evidence" value="ECO:0007669"/>
    <property type="project" value="UniProtKB-UniRule"/>
</dbReference>
<evidence type="ECO:0000256" key="7">
    <source>
        <dbReference type="ARBA" id="ARBA00023004"/>
    </source>
</evidence>
<dbReference type="STRING" id="1249552.PS2015_1365"/>
<evidence type="ECO:0000259" key="12">
    <source>
        <dbReference type="PROSITE" id="PS51193"/>
    </source>
</evidence>
<evidence type="ECO:0000313" key="14">
    <source>
        <dbReference type="Proteomes" id="UP000065641"/>
    </source>
</evidence>
<dbReference type="Gene3D" id="3.40.50.300">
    <property type="entry name" value="P-loop containing nucleotide triphosphate hydrolases"/>
    <property type="match status" value="2"/>
</dbReference>
<evidence type="ECO:0000256" key="3">
    <source>
        <dbReference type="ARBA" id="ARBA00022741"/>
    </source>
</evidence>
<dbReference type="GO" id="GO:0033677">
    <property type="term" value="F:DNA/RNA helicase activity"/>
    <property type="evidence" value="ECO:0007669"/>
    <property type="project" value="TreeGrafter"/>
</dbReference>
<keyword evidence="1 11" id="KW-0004">4Fe-4S</keyword>
<dbReference type="OrthoDB" id="9805194at2"/>
<keyword evidence="4 11" id="KW-0378">Hydrolase</keyword>
<protein>
    <recommendedName>
        <fullName evidence="11">ATP-dependent DNA helicase DinG</fullName>
        <ecNumber evidence="11">5.6.2.3</ecNumber>
    </recommendedName>
    <alternativeName>
        <fullName evidence="11">DNA 5'-3' helicase DinG</fullName>
    </alternativeName>
</protein>
<keyword evidence="6 11" id="KW-0067">ATP-binding</keyword>
<keyword evidence="5 11" id="KW-0347">Helicase</keyword>
<organism evidence="13 14">
    <name type="scientific">Pseudohongiella spirulinae</name>
    <dbReference type="NCBI Taxonomy" id="1249552"/>
    <lineage>
        <taxon>Bacteria</taxon>
        <taxon>Pseudomonadati</taxon>
        <taxon>Pseudomonadota</taxon>
        <taxon>Gammaproteobacteria</taxon>
        <taxon>Pseudomonadales</taxon>
        <taxon>Pseudohongiellaceae</taxon>
        <taxon>Pseudohongiella</taxon>
    </lineage>
</organism>
<dbReference type="GO" id="GO:0009432">
    <property type="term" value="P:SOS response"/>
    <property type="evidence" value="ECO:0007669"/>
    <property type="project" value="TreeGrafter"/>
</dbReference>
<dbReference type="InterPro" id="IPR027417">
    <property type="entry name" value="P-loop_NTPase"/>
</dbReference>
<dbReference type="Pfam" id="PF06733">
    <property type="entry name" value="DEAD_2"/>
    <property type="match status" value="1"/>
</dbReference>
<comment type="function">
    <text evidence="11">DNA-dependent ATPase and 5'-3' DNA helicase. Unwinds D-loops, R-loops, forked DNA and G-quadruplex DNA.</text>
</comment>
<dbReference type="SUPFAM" id="SSF52540">
    <property type="entry name" value="P-loop containing nucleoside triphosphate hydrolases"/>
    <property type="match status" value="1"/>
</dbReference>
<feature type="binding site" evidence="11">
    <location>
        <position position="207"/>
    </location>
    <ligand>
        <name>[4Fe-4S] cluster</name>
        <dbReference type="ChEBI" id="CHEBI:49883"/>
    </ligand>
</feature>
<evidence type="ECO:0000256" key="11">
    <source>
        <dbReference type="HAMAP-Rule" id="MF_02205"/>
    </source>
</evidence>